<evidence type="ECO:0000313" key="6">
    <source>
        <dbReference type="EMBL" id="KIM93197.1"/>
    </source>
</evidence>
<dbReference type="EMBL" id="KN832898">
    <property type="protein sequence ID" value="KIM93197.1"/>
    <property type="molecule type" value="Genomic_DNA"/>
</dbReference>
<sequence>MSKTKIAVIVDPYSSGALYASEFAKHGVLCIAIQSSLPLPAHFLQDFDPSNFIEILSPSPSWELASHLSARNVVAVVAGCDTAVMLTDELSQRLGISGNDSSTSAIRRFKDQMHEALKLRGLRHIDTAVFKSFEDFSRRLDEFGEGTTFVIKPLNSAGSEGVRFAQGHQGLVEEMKVAAWEQENVLGEINSGFAVQPFIHGCEYVVDMVATGEGFFTASVCRVHKIQMNGSRFVCDSVDLLDPQDAELDDLIKYAQEAALALGALSGPIHMELIWGNDGPVMIEAGARLPGAGLPSLYSEVYDPDLLSAAVCTYLDKPITYPGTLLPASSPRRKRFGRAVCLISEADHEFRGIDNGDLKRLRTLMSYRGHKLYVKKHSTLLRTIDFATCPGIIFLAHESLQRLDEDEKRARNIFSRYFGAD</sequence>
<dbReference type="STRING" id="913774.A0A0C3CU32"/>
<evidence type="ECO:0000259" key="5">
    <source>
        <dbReference type="PROSITE" id="PS50975"/>
    </source>
</evidence>
<dbReference type="InterPro" id="IPR052032">
    <property type="entry name" value="ATP-dep_AA_Ligase"/>
</dbReference>
<organism evidence="6 7">
    <name type="scientific">Oidiodendron maius (strain Zn)</name>
    <dbReference type="NCBI Taxonomy" id="913774"/>
    <lineage>
        <taxon>Eukaryota</taxon>
        <taxon>Fungi</taxon>
        <taxon>Dikarya</taxon>
        <taxon>Ascomycota</taxon>
        <taxon>Pezizomycotina</taxon>
        <taxon>Leotiomycetes</taxon>
        <taxon>Leotiomycetes incertae sedis</taxon>
        <taxon>Myxotrichaceae</taxon>
        <taxon>Oidiodendron</taxon>
    </lineage>
</organism>
<keyword evidence="7" id="KW-1185">Reference proteome</keyword>
<dbReference type="PANTHER" id="PTHR43585">
    <property type="entry name" value="FUMIPYRROLE BIOSYNTHESIS PROTEIN C"/>
    <property type="match status" value="1"/>
</dbReference>
<dbReference type="GO" id="GO:0016874">
    <property type="term" value="F:ligase activity"/>
    <property type="evidence" value="ECO:0007669"/>
    <property type="project" value="UniProtKB-KW"/>
</dbReference>
<accession>A0A0C3CU32</accession>
<dbReference type="Pfam" id="PF13535">
    <property type="entry name" value="ATP-grasp_4"/>
    <property type="match status" value="1"/>
</dbReference>
<keyword evidence="2 4" id="KW-0547">Nucleotide-binding</keyword>
<dbReference type="GO" id="GO:0005524">
    <property type="term" value="F:ATP binding"/>
    <property type="evidence" value="ECO:0007669"/>
    <property type="project" value="UniProtKB-UniRule"/>
</dbReference>
<reference evidence="7" key="2">
    <citation type="submission" date="2015-01" db="EMBL/GenBank/DDBJ databases">
        <title>Evolutionary Origins and Diversification of the Mycorrhizal Mutualists.</title>
        <authorList>
            <consortium name="DOE Joint Genome Institute"/>
            <consortium name="Mycorrhizal Genomics Consortium"/>
            <person name="Kohler A."/>
            <person name="Kuo A."/>
            <person name="Nagy L.G."/>
            <person name="Floudas D."/>
            <person name="Copeland A."/>
            <person name="Barry K.W."/>
            <person name="Cichocki N."/>
            <person name="Veneault-Fourrey C."/>
            <person name="LaButti K."/>
            <person name="Lindquist E.A."/>
            <person name="Lipzen A."/>
            <person name="Lundell T."/>
            <person name="Morin E."/>
            <person name="Murat C."/>
            <person name="Riley R."/>
            <person name="Ohm R."/>
            <person name="Sun H."/>
            <person name="Tunlid A."/>
            <person name="Henrissat B."/>
            <person name="Grigoriev I.V."/>
            <person name="Hibbett D.S."/>
            <person name="Martin F."/>
        </authorList>
    </citation>
    <scope>NUCLEOTIDE SEQUENCE [LARGE SCALE GENOMIC DNA]</scope>
    <source>
        <strain evidence="7">Zn</strain>
    </source>
</reference>
<evidence type="ECO:0000256" key="4">
    <source>
        <dbReference type="PROSITE-ProRule" id="PRU00409"/>
    </source>
</evidence>
<dbReference type="Proteomes" id="UP000054321">
    <property type="component" value="Unassembled WGS sequence"/>
</dbReference>
<keyword evidence="1" id="KW-0436">Ligase</keyword>
<dbReference type="PROSITE" id="PS50975">
    <property type="entry name" value="ATP_GRASP"/>
    <property type="match status" value="1"/>
</dbReference>
<evidence type="ECO:0000256" key="3">
    <source>
        <dbReference type="ARBA" id="ARBA00022840"/>
    </source>
</evidence>
<dbReference type="OrthoDB" id="434648at2759"/>
<dbReference type="SUPFAM" id="SSF56059">
    <property type="entry name" value="Glutathione synthetase ATP-binding domain-like"/>
    <property type="match status" value="1"/>
</dbReference>
<evidence type="ECO:0000256" key="1">
    <source>
        <dbReference type="ARBA" id="ARBA00022598"/>
    </source>
</evidence>
<dbReference type="PANTHER" id="PTHR43585:SF2">
    <property type="entry name" value="ATP-GRASP ENZYME FSQD"/>
    <property type="match status" value="1"/>
</dbReference>
<dbReference type="HOGENOM" id="CLU_029016_3_1_1"/>
<feature type="domain" description="ATP-grasp" evidence="5">
    <location>
        <begin position="114"/>
        <end position="315"/>
    </location>
</feature>
<gene>
    <name evidence="6" type="ORF">OIDMADRAFT_35989</name>
</gene>
<dbReference type="Gene3D" id="3.30.470.20">
    <property type="entry name" value="ATP-grasp fold, B domain"/>
    <property type="match status" value="1"/>
</dbReference>
<keyword evidence="3 4" id="KW-0067">ATP-binding</keyword>
<protein>
    <recommendedName>
        <fullName evidence="5">ATP-grasp domain-containing protein</fullName>
    </recommendedName>
</protein>
<dbReference type="GO" id="GO:0046872">
    <property type="term" value="F:metal ion binding"/>
    <property type="evidence" value="ECO:0007669"/>
    <property type="project" value="InterPro"/>
</dbReference>
<reference evidence="6 7" key="1">
    <citation type="submission" date="2014-04" db="EMBL/GenBank/DDBJ databases">
        <authorList>
            <consortium name="DOE Joint Genome Institute"/>
            <person name="Kuo A."/>
            <person name="Martino E."/>
            <person name="Perotto S."/>
            <person name="Kohler A."/>
            <person name="Nagy L.G."/>
            <person name="Floudas D."/>
            <person name="Copeland A."/>
            <person name="Barry K.W."/>
            <person name="Cichocki N."/>
            <person name="Veneault-Fourrey C."/>
            <person name="LaButti K."/>
            <person name="Lindquist E.A."/>
            <person name="Lipzen A."/>
            <person name="Lundell T."/>
            <person name="Morin E."/>
            <person name="Murat C."/>
            <person name="Sun H."/>
            <person name="Tunlid A."/>
            <person name="Henrissat B."/>
            <person name="Grigoriev I.V."/>
            <person name="Hibbett D.S."/>
            <person name="Martin F."/>
            <person name="Nordberg H.P."/>
            <person name="Cantor M.N."/>
            <person name="Hua S.X."/>
        </authorList>
    </citation>
    <scope>NUCLEOTIDE SEQUENCE [LARGE SCALE GENOMIC DNA]</scope>
    <source>
        <strain evidence="6 7">Zn</strain>
    </source>
</reference>
<evidence type="ECO:0000256" key="2">
    <source>
        <dbReference type="ARBA" id="ARBA00022741"/>
    </source>
</evidence>
<evidence type="ECO:0000313" key="7">
    <source>
        <dbReference type="Proteomes" id="UP000054321"/>
    </source>
</evidence>
<dbReference type="InterPro" id="IPR011761">
    <property type="entry name" value="ATP-grasp"/>
</dbReference>
<proteinExistence type="predicted"/>
<dbReference type="InParanoid" id="A0A0C3CU32"/>
<dbReference type="AlphaFoldDB" id="A0A0C3CU32"/>
<name>A0A0C3CU32_OIDMZ</name>